<evidence type="ECO:0000256" key="4">
    <source>
        <dbReference type="ARBA" id="ARBA00023274"/>
    </source>
</evidence>
<reference evidence="7 8" key="1">
    <citation type="submission" date="2014-04" db="EMBL/GenBank/DDBJ databases">
        <title>Evolutionary Origins and Diversification of the Mycorrhizal Mutualists.</title>
        <authorList>
            <consortium name="DOE Joint Genome Institute"/>
            <consortium name="Mycorrhizal Genomics Consortium"/>
            <person name="Kohler A."/>
            <person name="Kuo A."/>
            <person name="Nagy L.G."/>
            <person name="Floudas D."/>
            <person name="Copeland A."/>
            <person name="Barry K.W."/>
            <person name="Cichocki N."/>
            <person name="Veneault-Fourrey C."/>
            <person name="LaButti K."/>
            <person name="Lindquist E.A."/>
            <person name="Lipzen A."/>
            <person name="Lundell T."/>
            <person name="Morin E."/>
            <person name="Murat C."/>
            <person name="Riley R."/>
            <person name="Ohm R."/>
            <person name="Sun H."/>
            <person name="Tunlid A."/>
            <person name="Henrissat B."/>
            <person name="Grigoriev I.V."/>
            <person name="Hibbett D.S."/>
            <person name="Martin F."/>
        </authorList>
    </citation>
    <scope>NUCLEOTIDE SEQUENCE [LARGE SCALE GENOMIC DNA]</scope>
    <source>
        <strain evidence="7 8">MD-312</strain>
    </source>
</reference>
<dbReference type="PANTHER" id="PTHR13274">
    <property type="entry name" value="MITOCHONDRIAL RIBOSOMAL PROTEIN S25"/>
    <property type="match status" value="1"/>
</dbReference>
<gene>
    <name evidence="7" type="ORF">HYDPIDRAFT_32193</name>
</gene>
<feature type="region of interest" description="Disordered" evidence="5">
    <location>
        <begin position="144"/>
        <end position="194"/>
    </location>
</feature>
<evidence type="ECO:0000259" key="6">
    <source>
        <dbReference type="SMART" id="SM00916"/>
    </source>
</evidence>
<dbReference type="GO" id="GO:0005739">
    <property type="term" value="C:mitochondrion"/>
    <property type="evidence" value="ECO:0007669"/>
    <property type="project" value="UniProtKB-SubCell"/>
</dbReference>
<dbReference type="SMART" id="SM00916">
    <property type="entry name" value="L51_S25_CI-B8"/>
    <property type="match status" value="1"/>
</dbReference>
<dbReference type="GO" id="GO:1990904">
    <property type="term" value="C:ribonucleoprotein complex"/>
    <property type="evidence" value="ECO:0007669"/>
    <property type="project" value="UniProtKB-KW"/>
</dbReference>
<evidence type="ECO:0000256" key="3">
    <source>
        <dbReference type="ARBA" id="ARBA00023128"/>
    </source>
</evidence>
<evidence type="ECO:0000313" key="8">
    <source>
        <dbReference type="Proteomes" id="UP000053820"/>
    </source>
</evidence>
<dbReference type="GO" id="GO:0003735">
    <property type="term" value="F:structural constituent of ribosome"/>
    <property type="evidence" value="ECO:0007669"/>
    <property type="project" value="InterPro"/>
</dbReference>
<dbReference type="Proteomes" id="UP000053820">
    <property type="component" value="Unassembled WGS sequence"/>
</dbReference>
<dbReference type="AlphaFoldDB" id="A0A0C9V4U7"/>
<keyword evidence="4" id="KW-0687">Ribonucleoprotein</keyword>
<evidence type="ECO:0000313" key="7">
    <source>
        <dbReference type="EMBL" id="KIJ60564.1"/>
    </source>
</evidence>
<sequence>MPRRRGKFIPPPSELSRVLEHLNTGPRLALNGLRRISLTLAARNDHMGARHFVKEELPRIRWANPLLDIEVNKVQKKREDVLKPEALLEFQDGTKSTIDMSNKWSTTIAKELMDLAGGDPWKAYKAATLAAGQPLLPGEEKERLASLAKSRKTNSASKNQPQSQQGTNEELEAKVREMLNAPDRPKTGARAMLP</sequence>
<dbReference type="InterPro" id="IPR040049">
    <property type="entry name" value="Ribosomal_mS25/mL61"/>
</dbReference>
<keyword evidence="3" id="KW-0496">Mitochondrion</keyword>
<comment type="subcellular location">
    <subcellularLocation>
        <location evidence="1">Mitochondrion</location>
    </subcellularLocation>
</comment>
<feature type="compositionally biased region" description="Polar residues" evidence="5">
    <location>
        <begin position="153"/>
        <end position="168"/>
    </location>
</feature>
<keyword evidence="2" id="KW-0689">Ribosomal protein</keyword>
<name>A0A0C9V4U7_9AGAM</name>
<evidence type="ECO:0000256" key="2">
    <source>
        <dbReference type="ARBA" id="ARBA00022980"/>
    </source>
</evidence>
<dbReference type="EMBL" id="KN839871">
    <property type="protein sequence ID" value="KIJ60564.1"/>
    <property type="molecule type" value="Genomic_DNA"/>
</dbReference>
<feature type="domain" description="Ribosomal protein/NADH dehydrogenase" evidence="6">
    <location>
        <begin position="41"/>
        <end position="119"/>
    </location>
</feature>
<protein>
    <recommendedName>
        <fullName evidence="6">Ribosomal protein/NADH dehydrogenase domain-containing protein</fullName>
    </recommendedName>
</protein>
<accession>A0A0C9V4U7</accession>
<dbReference type="PANTHER" id="PTHR13274:SF2">
    <property type="entry name" value="SMALL RIBOSOMAL SUBUNIT PROTEIN MS25"/>
    <property type="match status" value="1"/>
</dbReference>
<dbReference type="SUPFAM" id="SSF52833">
    <property type="entry name" value="Thioredoxin-like"/>
    <property type="match status" value="1"/>
</dbReference>
<keyword evidence="8" id="KW-1185">Reference proteome</keyword>
<evidence type="ECO:0000256" key="5">
    <source>
        <dbReference type="SAM" id="MobiDB-lite"/>
    </source>
</evidence>
<evidence type="ECO:0000256" key="1">
    <source>
        <dbReference type="ARBA" id="ARBA00004173"/>
    </source>
</evidence>
<dbReference type="OrthoDB" id="1696305at2759"/>
<organism evidence="7 8">
    <name type="scientific">Hydnomerulius pinastri MD-312</name>
    <dbReference type="NCBI Taxonomy" id="994086"/>
    <lineage>
        <taxon>Eukaryota</taxon>
        <taxon>Fungi</taxon>
        <taxon>Dikarya</taxon>
        <taxon>Basidiomycota</taxon>
        <taxon>Agaricomycotina</taxon>
        <taxon>Agaricomycetes</taxon>
        <taxon>Agaricomycetidae</taxon>
        <taxon>Boletales</taxon>
        <taxon>Boletales incertae sedis</taxon>
        <taxon>Leucogyrophana</taxon>
    </lineage>
</organism>
<dbReference type="InterPro" id="IPR036249">
    <property type="entry name" value="Thioredoxin-like_sf"/>
</dbReference>
<dbReference type="InterPro" id="IPR007741">
    <property type="entry name" value="Ribosomal_mL43/mS25/NADH_DH"/>
</dbReference>
<dbReference type="HOGENOM" id="CLU_103441_1_0_1"/>
<proteinExistence type="predicted"/>
<dbReference type="Gene3D" id="3.40.30.10">
    <property type="entry name" value="Glutaredoxin"/>
    <property type="match status" value="1"/>
</dbReference>
<dbReference type="GO" id="GO:0005840">
    <property type="term" value="C:ribosome"/>
    <property type="evidence" value="ECO:0007669"/>
    <property type="project" value="UniProtKB-KW"/>
</dbReference>